<dbReference type="CDD" id="cd00096">
    <property type="entry name" value="Ig"/>
    <property type="match status" value="1"/>
</dbReference>
<dbReference type="SUPFAM" id="SSF48726">
    <property type="entry name" value="Immunoglobulin"/>
    <property type="match status" value="1"/>
</dbReference>
<accession>A0AAD8E354</accession>
<dbReference type="PANTHER" id="PTHR21261:SF15">
    <property type="entry name" value="BEATEN PATH IIIA, ISOFORM D-RELATED"/>
    <property type="match status" value="1"/>
</dbReference>
<comment type="caution">
    <text evidence="2">The sequence shown here is derived from an EMBL/GenBank/DDBJ whole genome shotgun (WGS) entry which is preliminary data.</text>
</comment>
<evidence type="ECO:0000259" key="1">
    <source>
        <dbReference type="PROSITE" id="PS50835"/>
    </source>
</evidence>
<feature type="domain" description="Ig-like" evidence="1">
    <location>
        <begin position="22"/>
        <end position="133"/>
    </location>
</feature>
<dbReference type="Gene3D" id="2.60.40.10">
    <property type="entry name" value="Immunoglobulins"/>
    <property type="match status" value="1"/>
</dbReference>
<evidence type="ECO:0000313" key="2">
    <source>
        <dbReference type="EMBL" id="KAJ9575039.1"/>
    </source>
</evidence>
<dbReference type="FunFam" id="2.60.40.10:FF:000437">
    <property type="entry name" value="Beat-IIIc, isoform A"/>
    <property type="match status" value="1"/>
</dbReference>
<sequence>YVYLSNEKAQYKNFRKIRIFAPFETQDSVFCLRLNEVRIPMHTVRDQSARLECHFDLEGEALYSVKWYKDGNEFFRYVPRDQPPAQLFPLPGVTVDIHNSTESQVVLTSVNLSSSGRYRCEVSAEAPSFQTVSDHGDMTVV</sequence>
<dbReference type="AlphaFoldDB" id="A0AAD8E354"/>
<dbReference type="InterPro" id="IPR007110">
    <property type="entry name" value="Ig-like_dom"/>
</dbReference>
<dbReference type="InterPro" id="IPR036179">
    <property type="entry name" value="Ig-like_dom_sf"/>
</dbReference>
<organism evidence="2 3">
    <name type="scientific">Diploptera punctata</name>
    <name type="common">Pacific beetle cockroach</name>
    <dbReference type="NCBI Taxonomy" id="6984"/>
    <lineage>
        <taxon>Eukaryota</taxon>
        <taxon>Metazoa</taxon>
        <taxon>Ecdysozoa</taxon>
        <taxon>Arthropoda</taxon>
        <taxon>Hexapoda</taxon>
        <taxon>Insecta</taxon>
        <taxon>Pterygota</taxon>
        <taxon>Neoptera</taxon>
        <taxon>Polyneoptera</taxon>
        <taxon>Dictyoptera</taxon>
        <taxon>Blattodea</taxon>
        <taxon>Blaberoidea</taxon>
        <taxon>Blaberidae</taxon>
        <taxon>Diplopterinae</taxon>
        <taxon>Diploptera</taxon>
    </lineage>
</organism>
<dbReference type="EMBL" id="JASPKZ010010241">
    <property type="protein sequence ID" value="KAJ9575039.1"/>
    <property type="molecule type" value="Genomic_DNA"/>
</dbReference>
<dbReference type="Pfam" id="PF13927">
    <property type="entry name" value="Ig_3"/>
    <property type="match status" value="1"/>
</dbReference>
<protein>
    <recommendedName>
        <fullName evidence="1">Ig-like domain-containing protein</fullName>
    </recommendedName>
</protein>
<name>A0AAD8E354_DIPPU</name>
<reference evidence="2" key="2">
    <citation type="submission" date="2023-05" db="EMBL/GenBank/DDBJ databases">
        <authorList>
            <person name="Fouks B."/>
        </authorList>
    </citation>
    <scope>NUCLEOTIDE SEQUENCE</scope>
    <source>
        <strain evidence="2">Stay&amp;Tobe</strain>
        <tissue evidence="2">Testes</tissue>
    </source>
</reference>
<reference evidence="2" key="1">
    <citation type="journal article" date="2023" name="IScience">
        <title>Live-bearing cockroach genome reveals convergent evolutionary mechanisms linked to viviparity in insects and beyond.</title>
        <authorList>
            <person name="Fouks B."/>
            <person name="Harrison M.C."/>
            <person name="Mikhailova A.A."/>
            <person name="Marchal E."/>
            <person name="English S."/>
            <person name="Carruthers M."/>
            <person name="Jennings E.C."/>
            <person name="Chiamaka E.L."/>
            <person name="Frigard R.A."/>
            <person name="Pippel M."/>
            <person name="Attardo G.M."/>
            <person name="Benoit J.B."/>
            <person name="Bornberg-Bauer E."/>
            <person name="Tobe S.S."/>
        </authorList>
    </citation>
    <scope>NUCLEOTIDE SEQUENCE</scope>
    <source>
        <strain evidence="2">Stay&amp;Tobe</strain>
    </source>
</reference>
<keyword evidence="3" id="KW-1185">Reference proteome</keyword>
<feature type="non-terminal residue" evidence="2">
    <location>
        <position position="1"/>
    </location>
</feature>
<proteinExistence type="predicted"/>
<dbReference type="Proteomes" id="UP001233999">
    <property type="component" value="Unassembled WGS sequence"/>
</dbReference>
<dbReference type="PROSITE" id="PS50835">
    <property type="entry name" value="IG_LIKE"/>
    <property type="match status" value="1"/>
</dbReference>
<dbReference type="InterPro" id="IPR013783">
    <property type="entry name" value="Ig-like_fold"/>
</dbReference>
<gene>
    <name evidence="2" type="ORF">L9F63_007774</name>
</gene>
<evidence type="ECO:0000313" key="3">
    <source>
        <dbReference type="Proteomes" id="UP001233999"/>
    </source>
</evidence>
<dbReference type="PANTHER" id="PTHR21261">
    <property type="entry name" value="BEAT PROTEIN"/>
    <property type="match status" value="1"/>
</dbReference>
<feature type="non-terminal residue" evidence="2">
    <location>
        <position position="141"/>
    </location>
</feature>